<dbReference type="GO" id="GO:0005777">
    <property type="term" value="C:peroxisome"/>
    <property type="evidence" value="ECO:0007669"/>
    <property type="project" value="TreeGrafter"/>
</dbReference>
<dbReference type="EMBL" id="JABBWG010000006">
    <property type="protein sequence ID" value="KAG1821841.1"/>
    <property type="molecule type" value="Genomic_DNA"/>
</dbReference>
<comment type="caution">
    <text evidence="3">The sequence shown here is derived from an EMBL/GenBank/DDBJ whole genome shotgun (WGS) entry which is preliminary data.</text>
</comment>
<accession>A0A9P7JGJ0</accession>
<organism evidence="3 4">
    <name type="scientific">Suillus subaureus</name>
    <dbReference type="NCBI Taxonomy" id="48587"/>
    <lineage>
        <taxon>Eukaryota</taxon>
        <taxon>Fungi</taxon>
        <taxon>Dikarya</taxon>
        <taxon>Basidiomycota</taxon>
        <taxon>Agaricomycotina</taxon>
        <taxon>Agaricomycetes</taxon>
        <taxon>Agaricomycetidae</taxon>
        <taxon>Boletales</taxon>
        <taxon>Suillineae</taxon>
        <taxon>Suillaceae</taxon>
        <taxon>Suillus</taxon>
    </lineage>
</organism>
<gene>
    <name evidence="3" type="ORF">BJ212DRAFT_1334066</name>
</gene>
<dbReference type="GeneID" id="64628870"/>
<dbReference type="InterPro" id="IPR018376">
    <property type="entry name" value="Enoyl-CoA_hyd/isom_CS"/>
</dbReference>
<dbReference type="GO" id="GO:0004165">
    <property type="term" value="F:delta(3)-delta(2)-enoyl-CoA isomerase activity"/>
    <property type="evidence" value="ECO:0007669"/>
    <property type="project" value="TreeGrafter"/>
</dbReference>
<dbReference type="Proteomes" id="UP000807769">
    <property type="component" value="Unassembled WGS sequence"/>
</dbReference>
<comment type="similarity">
    <text evidence="1 2">Belongs to the enoyl-CoA hydratase/isomerase family.</text>
</comment>
<dbReference type="PANTHER" id="PTHR11941">
    <property type="entry name" value="ENOYL-COA HYDRATASE-RELATED"/>
    <property type="match status" value="1"/>
</dbReference>
<name>A0A9P7JGJ0_9AGAM</name>
<reference evidence="3" key="1">
    <citation type="journal article" date="2020" name="New Phytol.">
        <title>Comparative genomics reveals dynamic genome evolution in host specialist ectomycorrhizal fungi.</title>
        <authorList>
            <person name="Lofgren L.A."/>
            <person name="Nguyen N.H."/>
            <person name="Vilgalys R."/>
            <person name="Ruytinx J."/>
            <person name="Liao H.L."/>
            <person name="Branco S."/>
            <person name="Kuo A."/>
            <person name="LaButti K."/>
            <person name="Lipzen A."/>
            <person name="Andreopoulos W."/>
            <person name="Pangilinan J."/>
            <person name="Riley R."/>
            <person name="Hundley H."/>
            <person name="Na H."/>
            <person name="Barry K."/>
            <person name="Grigoriev I.V."/>
            <person name="Stajich J.E."/>
            <person name="Kennedy P.G."/>
        </authorList>
    </citation>
    <scope>NUCLEOTIDE SEQUENCE</scope>
    <source>
        <strain evidence="3">MN1</strain>
    </source>
</reference>
<dbReference type="SUPFAM" id="SSF52096">
    <property type="entry name" value="ClpP/crotonase"/>
    <property type="match status" value="1"/>
</dbReference>
<dbReference type="CDD" id="cd06558">
    <property type="entry name" value="crotonase-like"/>
    <property type="match status" value="1"/>
</dbReference>
<evidence type="ECO:0000256" key="1">
    <source>
        <dbReference type="ARBA" id="ARBA00005254"/>
    </source>
</evidence>
<dbReference type="PROSITE" id="PS00166">
    <property type="entry name" value="ENOYL_COA_HYDRATASE"/>
    <property type="match status" value="1"/>
</dbReference>
<dbReference type="OrthoDB" id="1696280at2759"/>
<dbReference type="AlphaFoldDB" id="A0A9P7JGJ0"/>
<dbReference type="PANTHER" id="PTHR11941:SF75">
    <property type="entry name" value="ENOYL-COA HYDRATASE_ISOMERASE FAMILY PROTEIN"/>
    <property type="match status" value="1"/>
</dbReference>
<evidence type="ECO:0000313" key="4">
    <source>
        <dbReference type="Proteomes" id="UP000807769"/>
    </source>
</evidence>
<sequence length="278" mass="30661">MSSEGSFPLSLPTTDPLLTITHPQQDIWIIELHGGQDSRLTTRMIDEALRPALDVVEHNWCAMRDKQANDGVDEGGGALIIVGRRDQDKFFSNGFDYETVKGNLSFLNETVNPLFARLLTYPIPTIAAINGHAFAAGMMLSLVCDYRVMTDGSRRRAWMCMNEIHFGARWPLTFTAVLNAKVGSPVIRRRVALEGHRFTPSEALEAGIVDRLANLTGTSVESGTDKVLAEAMKLANEVKILASRGVWSAINACLYKDCLEVLYSGVQAHISPNRETKL</sequence>
<proteinExistence type="inferred from homology"/>
<dbReference type="InterPro" id="IPR029045">
    <property type="entry name" value="ClpP/crotonase-like_dom_sf"/>
</dbReference>
<dbReference type="RefSeq" id="XP_041196581.1">
    <property type="nucleotide sequence ID" value="XM_041334853.1"/>
</dbReference>
<dbReference type="Pfam" id="PF00378">
    <property type="entry name" value="ECH_1"/>
    <property type="match status" value="1"/>
</dbReference>
<evidence type="ECO:0000256" key="2">
    <source>
        <dbReference type="RuleBase" id="RU003707"/>
    </source>
</evidence>
<keyword evidence="4" id="KW-1185">Reference proteome</keyword>
<dbReference type="Gene3D" id="3.90.226.10">
    <property type="entry name" value="2-enoyl-CoA Hydratase, Chain A, domain 1"/>
    <property type="match status" value="1"/>
</dbReference>
<dbReference type="GO" id="GO:0006635">
    <property type="term" value="P:fatty acid beta-oxidation"/>
    <property type="evidence" value="ECO:0007669"/>
    <property type="project" value="TreeGrafter"/>
</dbReference>
<dbReference type="InterPro" id="IPR001753">
    <property type="entry name" value="Enoyl-CoA_hydra/iso"/>
</dbReference>
<evidence type="ECO:0000313" key="3">
    <source>
        <dbReference type="EMBL" id="KAG1821841.1"/>
    </source>
</evidence>
<protein>
    <submittedName>
        <fullName evidence="3">ClpP/crotonase-like domain-containing protein</fullName>
    </submittedName>
</protein>